<comment type="caution">
    <text evidence="2">The sequence shown here is derived from an EMBL/GenBank/DDBJ whole genome shotgun (WGS) entry which is preliminary data.</text>
</comment>
<name>A0A2J8V1U5_PONAB</name>
<evidence type="ECO:0000256" key="1">
    <source>
        <dbReference type="SAM" id="MobiDB-lite"/>
    </source>
</evidence>
<dbReference type="EMBL" id="NDHI03003437">
    <property type="protein sequence ID" value="PNJ51498.1"/>
    <property type="molecule type" value="Genomic_DNA"/>
</dbReference>
<organism evidence="2">
    <name type="scientific">Pongo abelii</name>
    <name type="common">Sumatran orangutan</name>
    <name type="synonym">Pongo pygmaeus abelii</name>
    <dbReference type="NCBI Taxonomy" id="9601"/>
    <lineage>
        <taxon>Eukaryota</taxon>
        <taxon>Metazoa</taxon>
        <taxon>Chordata</taxon>
        <taxon>Craniata</taxon>
        <taxon>Vertebrata</taxon>
        <taxon>Euteleostomi</taxon>
        <taxon>Mammalia</taxon>
        <taxon>Eutheria</taxon>
        <taxon>Euarchontoglires</taxon>
        <taxon>Primates</taxon>
        <taxon>Haplorrhini</taxon>
        <taxon>Catarrhini</taxon>
        <taxon>Hominidae</taxon>
        <taxon>Pongo</taxon>
    </lineage>
</organism>
<feature type="compositionally biased region" description="Polar residues" evidence="1">
    <location>
        <begin position="56"/>
        <end position="66"/>
    </location>
</feature>
<reference evidence="2" key="1">
    <citation type="submission" date="2017-12" db="EMBL/GenBank/DDBJ databases">
        <title>High-resolution comparative analysis of great ape genomes.</title>
        <authorList>
            <person name="Pollen A."/>
            <person name="Hastie A."/>
            <person name="Hormozdiari F."/>
            <person name="Dougherty M."/>
            <person name="Liu R."/>
            <person name="Chaisson M."/>
            <person name="Hoppe E."/>
            <person name="Hill C."/>
            <person name="Pang A."/>
            <person name="Hillier L."/>
            <person name="Baker C."/>
            <person name="Armstrong J."/>
            <person name="Shendure J."/>
            <person name="Paten B."/>
            <person name="Wilson R."/>
            <person name="Chao H."/>
            <person name="Schneider V."/>
            <person name="Ventura M."/>
            <person name="Kronenberg Z."/>
            <person name="Murali S."/>
            <person name="Gordon D."/>
            <person name="Cantsilieris S."/>
            <person name="Munson K."/>
            <person name="Nelson B."/>
            <person name="Raja A."/>
            <person name="Underwood J."/>
            <person name="Diekhans M."/>
            <person name="Fiddes I."/>
            <person name="Haussler D."/>
            <person name="Eichler E."/>
        </authorList>
    </citation>
    <scope>NUCLEOTIDE SEQUENCE [LARGE SCALE GENOMIC DNA]</scope>
    <source>
        <strain evidence="2">Susie</strain>
    </source>
</reference>
<protein>
    <submittedName>
        <fullName evidence="2">PDE2A isoform 19</fullName>
    </submittedName>
</protein>
<gene>
    <name evidence="2" type="ORF">CR201_G0023372</name>
</gene>
<feature type="non-terminal residue" evidence="2">
    <location>
        <position position="1"/>
    </location>
</feature>
<sequence length="74" mass="8143">LWLVASGGRHSAFPVPHPKGVGLACLPSTVASTGDCHWETGRAWEFRELSPAWTPLQRSQDPQGVETTDWRTLC</sequence>
<evidence type="ECO:0000313" key="2">
    <source>
        <dbReference type="EMBL" id="PNJ51498.1"/>
    </source>
</evidence>
<dbReference type="AlphaFoldDB" id="A0A2J8V1U5"/>
<proteinExistence type="predicted"/>
<accession>A0A2J8V1U5</accession>
<feature type="region of interest" description="Disordered" evidence="1">
    <location>
        <begin position="55"/>
        <end position="74"/>
    </location>
</feature>